<evidence type="ECO:0000256" key="1">
    <source>
        <dbReference type="ARBA" id="ARBA00024332"/>
    </source>
</evidence>
<dbReference type="OrthoDB" id="297923at2759"/>
<feature type="region of interest" description="Disordered" evidence="2">
    <location>
        <begin position="1"/>
        <end position="82"/>
    </location>
</feature>
<feature type="compositionally biased region" description="Basic residues" evidence="2">
    <location>
        <begin position="46"/>
        <end position="62"/>
    </location>
</feature>
<feature type="compositionally biased region" description="Basic residues" evidence="2">
    <location>
        <begin position="104"/>
        <end position="121"/>
    </location>
</feature>
<feature type="compositionally biased region" description="Basic residues" evidence="2">
    <location>
        <begin position="168"/>
        <end position="185"/>
    </location>
</feature>
<protein>
    <submittedName>
        <fullName evidence="5">Protein CASC1-like</fullName>
    </submittedName>
</protein>
<accession>A0A482WB78</accession>
<feature type="compositionally biased region" description="Acidic residues" evidence="2">
    <location>
        <begin position="125"/>
        <end position="136"/>
    </location>
</feature>
<comment type="similarity">
    <text evidence="1">Belongs to the DNAI7 family.</text>
</comment>
<feature type="region of interest" description="Disordered" evidence="2">
    <location>
        <begin position="154"/>
        <end position="186"/>
    </location>
</feature>
<sequence length="900" mass="103174">MGKKKGKNGKIKDVISASAPDVRPGSSAELLREPSSKILATSSKVLPRRTSSRGQHGRKSKSKTILPVEEKKSFSSSSLSSDASFSYEEIVEEQEVIVPAVFKRDKRGKKGKKGKKDKKKKKEEGEAEAEPAEEDIVMTISKMKLLAEAQIAEEAEAEAAAAEEPEKKKKKKKKGPKKKLSKKEKARIAAELAEKARQNTEEELARQAELERIRLEEERKAAIEKEKRETFEHQIRTEQLEASLDYLNRLISHNKSLRDAAKARAEWDFYVDCGRLPNPSRCDQMNTFLHLWENTVEETTMEEAAKRTEDVLQLLDDLDNLIDTAEEPNSEIVQNWRWVRLLFRQQQAKSLDVATYRLLRDIEKNLHRIDIPTADYKYQDDNIALCLWLRVQLPTPLPNPRRPPKPRIEIEFPEMKMEVQFPLTIDGDKIAIRALYVKYDHLSDLSATYQKPLIPEQYDKGNNGGERGDLHEAMRLEWREKLLYKYENRVRKPPPPPPEKEEGEEGGDPVEEWPPPEPVIGPDDEVPVVPYRKLEPTASEYVITKEDVLYSSVRSGLVKTVEEDVINLRKYSIIGGVYTLNLVHQPPQPQDFVTMEMTLTPLDCVVEVYLPKQLELVDFYVPYTPMTADLGKRLPEEIEEEMKKQEEELDKLILITVTWPEHVIFLELPMVCHWDHSRGVWTKREVHDLKHNEEKGSLSFRTGRCGTFALATYRYANLPYQAWELRPEANGTATLQITAAILMVEFNVKDGAIALSQLQNSPNNALQDAVGVYHPLPKLIRTMQSSGVDVFPAFDSFCYIENTCEKHWPMEKHLYFNMAQSAVCFNFASSRWNLPAGRRGAVLQMREYNVEKTKQKNHSMLHVTPLSAVYVDCTEVSPAFNEEGVENMKVIRSQTLETLR</sequence>
<evidence type="ECO:0000313" key="5">
    <source>
        <dbReference type="EMBL" id="RZC42436.1"/>
    </source>
</evidence>
<dbReference type="PRINTS" id="PR02043">
    <property type="entry name" value="CANCERSCCP1"/>
</dbReference>
<dbReference type="Proteomes" id="UP000292052">
    <property type="component" value="Unassembled WGS sequence"/>
</dbReference>
<feature type="compositionally biased region" description="Acidic residues" evidence="2">
    <location>
        <begin position="501"/>
        <end position="511"/>
    </location>
</feature>
<dbReference type="GO" id="GO:0048487">
    <property type="term" value="F:beta-tubulin binding"/>
    <property type="evidence" value="ECO:0007669"/>
    <property type="project" value="TreeGrafter"/>
</dbReference>
<dbReference type="EMBL" id="QDEB01008017">
    <property type="protein sequence ID" value="RZC42436.1"/>
    <property type="molecule type" value="Genomic_DNA"/>
</dbReference>
<dbReference type="InterPro" id="IPR023247">
    <property type="entry name" value="IC97/Dnai7-like"/>
</dbReference>
<keyword evidence="6" id="KW-1185">Reference proteome</keyword>
<feature type="region of interest" description="Disordered" evidence="2">
    <location>
        <begin position="489"/>
        <end position="527"/>
    </location>
</feature>
<dbReference type="AlphaFoldDB" id="A0A482WB78"/>
<evidence type="ECO:0000256" key="2">
    <source>
        <dbReference type="SAM" id="MobiDB-lite"/>
    </source>
</evidence>
<dbReference type="InterPro" id="IPR031826">
    <property type="entry name" value="IC97/Casc1_N"/>
</dbReference>
<gene>
    <name evidence="5" type="ORF">BDFB_000583</name>
</gene>
<dbReference type="Pfam" id="PF15927">
    <property type="entry name" value="Casc1_N"/>
    <property type="match status" value="1"/>
</dbReference>
<dbReference type="GO" id="GO:0008017">
    <property type="term" value="F:microtubule binding"/>
    <property type="evidence" value="ECO:0007669"/>
    <property type="project" value="TreeGrafter"/>
</dbReference>
<evidence type="ECO:0000259" key="4">
    <source>
        <dbReference type="Pfam" id="PF15927"/>
    </source>
</evidence>
<feature type="domain" description="IC97/Casc1 N-terminal" evidence="4">
    <location>
        <begin position="205"/>
        <end position="401"/>
    </location>
</feature>
<feature type="region of interest" description="Disordered" evidence="2">
    <location>
        <begin position="101"/>
        <end position="137"/>
    </location>
</feature>
<dbReference type="Pfam" id="PF12366">
    <property type="entry name" value="Casc1_C"/>
    <property type="match status" value="1"/>
</dbReference>
<reference evidence="5 6" key="1">
    <citation type="submission" date="2017-03" db="EMBL/GenBank/DDBJ databases">
        <title>Genome of the blue death feigning beetle - Asbolus verrucosus.</title>
        <authorList>
            <person name="Rider S.D."/>
        </authorList>
    </citation>
    <scope>NUCLEOTIDE SEQUENCE [LARGE SCALE GENOMIC DNA]</scope>
    <source>
        <strain evidence="5">Butters</strain>
        <tissue evidence="5">Head and leg muscle</tissue>
    </source>
</reference>
<dbReference type="InterPro" id="IPR022110">
    <property type="entry name" value="CASC1_C"/>
</dbReference>
<proteinExistence type="inferred from homology"/>
<evidence type="ECO:0000313" key="6">
    <source>
        <dbReference type="Proteomes" id="UP000292052"/>
    </source>
</evidence>
<evidence type="ECO:0000259" key="3">
    <source>
        <dbReference type="Pfam" id="PF12366"/>
    </source>
</evidence>
<comment type="caution">
    <text evidence="5">The sequence shown here is derived from an EMBL/GenBank/DDBJ whole genome shotgun (WGS) entry which is preliminary data.</text>
</comment>
<dbReference type="PANTHER" id="PTHR20929">
    <property type="entry name" value="LUNG ADENOMA SUSCEPTIBILITY 1-RELATED"/>
    <property type="match status" value="1"/>
</dbReference>
<feature type="compositionally biased region" description="Acidic residues" evidence="2">
    <location>
        <begin position="154"/>
        <end position="163"/>
    </location>
</feature>
<name>A0A482WB78_ASBVE</name>
<organism evidence="5 6">
    <name type="scientific">Asbolus verrucosus</name>
    <name type="common">Desert ironclad beetle</name>
    <dbReference type="NCBI Taxonomy" id="1661398"/>
    <lineage>
        <taxon>Eukaryota</taxon>
        <taxon>Metazoa</taxon>
        <taxon>Ecdysozoa</taxon>
        <taxon>Arthropoda</taxon>
        <taxon>Hexapoda</taxon>
        <taxon>Insecta</taxon>
        <taxon>Pterygota</taxon>
        <taxon>Neoptera</taxon>
        <taxon>Endopterygota</taxon>
        <taxon>Coleoptera</taxon>
        <taxon>Polyphaga</taxon>
        <taxon>Cucujiformia</taxon>
        <taxon>Tenebrionidae</taxon>
        <taxon>Pimeliinae</taxon>
        <taxon>Asbolus</taxon>
    </lineage>
</organism>
<feature type="domain" description="CASC1 C-terminal" evidence="3">
    <location>
        <begin position="681"/>
        <end position="877"/>
    </location>
</feature>
<dbReference type="PANTHER" id="PTHR20929:SF11">
    <property type="entry name" value="DYNEIN AXONEMAL INTERMEDIATE CHAIN 7"/>
    <property type="match status" value="1"/>
</dbReference>
<dbReference type="GO" id="GO:0005930">
    <property type="term" value="C:axoneme"/>
    <property type="evidence" value="ECO:0007669"/>
    <property type="project" value="TreeGrafter"/>
</dbReference>